<dbReference type="Proteomes" id="UP001549047">
    <property type="component" value="Unassembled WGS sequence"/>
</dbReference>
<dbReference type="EMBL" id="JBEPMB010000001">
    <property type="protein sequence ID" value="MET3613278.1"/>
    <property type="molecule type" value="Genomic_DNA"/>
</dbReference>
<dbReference type="InterPro" id="IPR052354">
    <property type="entry name" value="Cell_Wall_Dynamics_Protein"/>
</dbReference>
<dbReference type="RefSeq" id="WP_354555758.1">
    <property type="nucleotide sequence ID" value="NZ_JBEPMB010000001.1"/>
</dbReference>
<dbReference type="PANTHER" id="PTHR34408:SF1">
    <property type="entry name" value="GLYCOSYL HYDROLASE FAMILY 19 DOMAIN-CONTAINING PROTEIN HI_1415"/>
    <property type="match status" value="1"/>
</dbReference>
<proteinExistence type="predicted"/>
<protein>
    <submittedName>
        <fullName evidence="1">Chitinase</fullName>
    </submittedName>
</protein>
<evidence type="ECO:0000313" key="2">
    <source>
        <dbReference type="Proteomes" id="UP001549047"/>
    </source>
</evidence>
<dbReference type="PANTHER" id="PTHR34408">
    <property type="entry name" value="FAMILY PROTEIN, PUTATIVE-RELATED"/>
    <property type="match status" value="1"/>
</dbReference>
<keyword evidence="2" id="KW-1185">Reference proteome</keyword>
<evidence type="ECO:0000313" key="1">
    <source>
        <dbReference type="EMBL" id="MET3613278.1"/>
    </source>
</evidence>
<reference evidence="1 2" key="1">
    <citation type="submission" date="2024-06" db="EMBL/GenBank/DDBJ databases">
        <title>Genomic Encyclopedia of Type Strains, Phase IV (KMG-IV): sequencing the most valuable type-strain genomes for metagenomic binning, comparative biology and taxonomic classification.</title>
        <authorList>
            <person name="Goeker M."/>
        </authorList>
    </citation>
    <scope>NUCLEOTIDE SEQUENCE [LARGE SCALE GENOMIC DNA]</scope>
    <source>
        <strain evidence="1 2">DSM 29780</strain>
    </source>
</reference>
<comment type="caution">
    <text evidence="1">The sequence shown here is derived from an EMBL/GenBank/DDBJ whole genome shotgun (WGS) entry which is preliminary data.</text>
</comment>
<gene>
    <name evidence="1" type="ORF">ABID16_001583</name>
</gene>
<organism evidence="1 2">
    <name type="scientific">Rhizobium aquaticum</name>
    <dbReference type="NCBI Taxonomy" id="1549636"/>
    <lineage>
        <taxon>Bacteria</taxon>
        <taxon>Pseudomonadati</taxon>
        <taxon>Pseudomonadota</taxon>
        <taxon>Alphaproteobacteria</taxon>
        <taxon>Hyphomicrobiales</taxon>
        <taxon>Rhizobiaceae</taxon>
        <taxon>Rhizobium/Agrobacterium group</taxon>
        <taxon>Rhizobium</taxon>
    </lineage>
</organism>
<dbReference type="Gene3D" id="1.10.530.10">
    <property type="match status" value="1"/>
</dbReference>
<name>A0ABV2IY41_9HYPH</name>
<dbReference type="SUPFAM" id="SSF53955">
    <property type="entry name" value="Lysozyme-like"/>
    <property type="match status" value="1"/>
</dbReference>
<dbReference type="InterPro" id="IPR023346">
    <property type="entry name" value="Lysozyme-like_dom_sf"/>
</dbReference>
<accession>A0ABV2IY41</accession>
<sequence length="226" mass="24839">MTDRTGFFTHVRQTLGRGTLSPAQIDGLTRLLDAFAARRDLFDPRHQAYILATAWHETGGRMQPVTENLNYSARGLIATFPNRFSAEDAKAYARQPEKIANHIYAGRMGNGDEATGDGWRFRGRGLVQITGRRNYRCFGIEGAPDKALDPQIATRILINGMVSGAFSGARLSDYFRPGREDWVKARAIINGRDKADLVAGYGRVFWEGLGAVSSSPLVGEEAISTS</sequence>